<dbReference type="InterPro" id="IPR018766">
    <property type="entry name" value="Zinicin_2"/>
</dbReference>
<dbReference type="Proteomes" id="UP001364211">
    <property type="component" value="Unassembled WGS sequence"/>
</dbReference>
<dbReference type="NCBIfam" id="TIGR03624">
    <property type="entry name" value="putative hydrolase"/>
    <property type="match status" value="1"/>
</dbReference>
<evidence type="ECO:0000313" key="2">
    <source>
        <dbReference type="EMBL" id="MEJ8278505.1"/>
    </source>
</evidence>
<feature type="compositionally biased region" description="Gly residues" evidence="1">
    <location>
        <begin position="25"/>
        <end position="36"/>
    </location>
</feature>
<evidence type="ECO:0000256" key="1">
    <source>
        <dbReference type="SAM" id="MobiDB-lite"/>
    </source>
</evidence>
<keyword evidence="2" id="KW-0378">Hydrolase</keyword>
<feature type="region of interest" description="Disordered" evidence="1">
    <location>
        <begin position="1"/>
        <end position="94"/>
    </location>
</feature>
<dbReference type="Pfam" id="PF10103">
    <property type="entry name" value="Zincin_2"/>
    <property type="match status" value="1"/>
</dbReference>
<feature type="compositionally biased region" description="Basic and acidic residues" evidence="1">
    <location>
        <begin position="479"/>
        <end position="492"/>
    </location>
</feature>
<dbReference type="EMBL" id="JBBJUP010000004">
    <property type="protein sequence ID" value="MEJ8278505.1"/>
    <property type="molecule type" value="Genomic_DNA"/>
</dbReference>
<keyword evidence="2" id="KW-0482">Metalloprotease</keyword>
<dbReference type="PANTHER" id="PTHR39420">
    <property type="match status" value="1"/>
</dbReference>
<comment type="caution">
    <text evidence="2">The sequence shown here is derived from an EMBL/GenBank/DDBJ whole genome shotgun (WGS) entry which is preliminary data.</text>
</comment>
<dbReference type="InterPro" id="IPR042271">
    <property type="entry name" value="Zinicin_2_N"/>
</dbReference>
<dbReference type="PANTHER" id="PTHR39420:SF2">
    <property type="entry name" value="HYDROLASE"/>
    <property type="match status" value="1"/>
</dbReference>
<reference evidence="2 3" key="1">
    <citation type="submission" date="2024-03" db="EMBL/GenBank/DDBJ databases">
        <title>Draft genome sequence of Pseudonocardia sp. DW16-2.</title>
        <authorList>
            <person name="Duangmal K."/>
        </authorList>
    </citation>
    <scope>NUCLEOTIDE SEQUENCE [LARGE SCALE GENOMIC DNA]</scope>
    <source>
        <strain evidence="2 3">DW16-2</strain>
    </source>
</reference>
<dbReference type="GO" id="GO:0008237">
    <property type="term" value="F:metallopeptidase activity"/>
    <property type="evidence" value="ECO:0007669"/>
    <property type="project" value="UniProtKB-KW"/>
</dbReference>
<name>A0ABU8T3J3_9PSEU</name>
<dbReference type="Gene3D" id="1.20.150.30">
    <property type="entry name" value="Zincin-like metallopeptidase, N-terminal domain"/>
    <property type="match status" value="1"/>
</dbReference>
<keyword evidence="3" id="KW-1185">Reference proteome</keyword>
<feature type="region of interest" description="Disordered" evidence="1">
    <location>
        <begin position="466"/>
        <end position="527"/>
    </location>
</feature>
<proteinExistence type="predicted"/>
<keyword evidence="2" id="KW-0645">Protease</keyword>
<protein>
    <submittedName>
        <fullName evidence="2">Zinc-dependent metalloprotease</fullName>
    </submittedName>
</protein>
<sequence>MSDVPFGFGPADRDRDSGDQSGEGSEPGSGAEGGSSGRREPEGPKDPFGFGSHPQSDDPQSSPGGGAQNPFAAFGMGGIPGMPGMPPGGQFDMSQLGQMLSQLGQMLSGAGSGDGGPVDYELATRLATQQLAQSTSSLTDSQRSGVAEAVRLAELWLDPATTFPSSGGEVKAWTPSDWVRAGMPTWKRLCDPVATRLSSAWVEGLPEEVRGAAGPMLGMLGKMGGMAFGSQLGQGLAQLGKEVLTSTELGIPVGPERTAALLPEAIARFTEGLDRPAGEVTLYLAAREAAHQRLFTHVHWLRERLLGAVEEYARGISVDTSRIEELARGIDPSNPESIQEAMQSGMFEPEDTPQQKAALARLETLLALIEGWVDTVVAEALAERLPGAEALRETMRRRRASGGPAEQAFATIVGLELRPRKLRAAADLWKRLGEERGVDGRDAVWAHPDLIPSADDLDDPEAFVRGGVAGGVPDDPIAELERQMAADAERAADPGPSAADDGSGSGSGSGSENDTGDGDEGPRRGES</sequence>
<dbReference type="SUPFAM" id="SSF55486">
    <property type="entry name" value="Metalloproteases ('zincins'), catalytic domain"/>
    <property type="match status" value="1"/>
</dbReference>
<evidence type="ECO:0000313" key="3">
    <source>
        <dbReference type="Proteomes" id="UP001364211"/>
    </source>
</evidence>
<organism evidence="2 3">
    <name type="scientific">Pseudonocardia spirodelae</name>
    <dbReference type="NCBI Taxonomy" id="3133431"/>
    <lineage>
        <taxon>Bacteria</taxon>
        <taxon>Bacillati</taxon>
        <taxon>Actinomycetota</taxon>
        <taxon>Actinomycetes</taxon>
        <taxon>Pseudonocardiales</taxon>
        <taxon>Pseudonocardiaceae</taxon>
        <taxon>Pseudonocardia</taxon>
    </lineage>
</organism>
<feature type="compositionally biased region" description="Low complexity" evidence="1">
    <location>
        <begin position="493"/>
        <end position="502"/>
    </location>
</feature>
<dbReference type="RefSeq" id="WP_340286876.1">
    <property type="nucleotide sequence ID" value="NZ_JBBJUP010000004.1"/>
</dbReference>
<gene>
    <name evidence="2" type="ORF">WJX68_06135</name>
</gene>
<accession>A0ABU8T3J3</accession>